<dbReference type="InterPro" id="IPR005543">
    <property type="entry name" value="PASTA_dom"/>
</dbReference>
<evidence type="ECO:0000256" key="1">
    <source>
        <dbReference type="ARBA" id="ARBA00004370"/>
    </source>
</evidence>
<evidence type="ECO:0000313" key="7">
    <source>
        <dbReference type="EMBL" id="AEI42604.1"/>
    </source>
</evidence>
<dbReference type="SMART" id="SM00740">
    <property type="entry name" value="PASTA"/>
    <property type="match status" value="2"/>
</dbReference>
<dbReference type="GO" id="GO:0008658">
    <property type="term" value="F:penicillin binding"/>
    <property type="evidence" value="ECO:0007669"/>
    <property type="project" value="InterPro"/>
</dbReference>
<evidence type="ECO:0000256" key="2">
    <source>
        <dbReference type="ARBA" id="ARBA00007171"/>
    </source>
</evidence>
<dbReference type="Gene3D" id="3.40.710.10">
    <property type="entry name" value="DD-peptidase/beta-lactamase superfamily"/>
    <property type="match status" value="1"/>
</dbReference>
<evidence type="ECO:0000256" key="4">
    <source>
        <dbReference type="SAM" id="MobiDB-lite"/>
    </source>
</evidence>
<dbReference type="PATRIC" id="fig|1036673.3.peg.3746"/>
<proteinExistence type="inferred from homology"/>
<keyword evidence="5" id="KW-0812">Transmembrane</keyword>
<dbReference type="AlphaFoldDB" id="F8FDN9"/>
<feature type="compositionally biased region" description="Low complexity" evidence="4">
    <location>
        <begin position="803"/>
        <end position="812"/>
    </location>
</feature>
<dbReference type="PROSITE" id="PS51178">
    <property type="entry name" value="PASTA"/>
    <property type="match status" value="1"/>
</dbReference>
<reference evidence="8" key="1">
    <citation type="submission" date="2011-06" db="EMBL/GenBank/DDBJ databases">
        <title>Complete genome sequence of Paenibacillus mucilaginosus KNP414.</title>
        <authorList>
            <person name="Wang J."/>
            <person name="Hu S."/>
            <person name="Hu X."/>
            <person name="Zhang B."/>
            <person name="Dong D."/>
            <person name="Zhang S."/>
            <person name="Zhao K."/>
            <person name="Wu D."/>
        </authorList>
    </citation>
    <scope>NUCLEOTIDE SEQUENCE [LARGE SCALE GENOMIC DNA]</scope>
    <source>
        <strain evidence="8">KNP414</strain>
    </source>
</reference>
<keyword evidence="5" id="KW-1133">Transmembrane helix</keyword>
<dbReference type="InterPro" id="IPR012338">
    <property type="entry name" value="Beta-lactam/transpept-like"/>
</dbReference>
<evidence type="ECO:0000259" key="6">
    <source>
        <dbReference type="PROSITE" id="PS51178"/>
    </source>
</evidence>
<dbReference type="Pfam" id="PF00905">
    <property type="entry name" value="Transpeptidase"/>
    <property type="match status" value="1"/>
</dbReference>
<dbReference type="GO" id="GO:0016740">
    <property type="term" value="F:transferase activity"/>
    <property type="evidence" value="ECO:0007669"/>
    <property type="project" value="UniProtKB-KW"/>
</dbReference>
<keyword evidence="7" id="KW-0808">Transferase</keyword>
<keyword evidence="3 5" id="KW-0472">Membrane</keyword>
<dbReference type="KEGG" id="pms:KNP414_04071"/>
<sequence length="812" mass="87907">MEKQIKFRSLFIGGGFALLFAVLVVRIFWVQVVEGDVYLGKAQEYWVRESKIPAQRGSVLDRSDKVLAEDGPAATLALRPGDIAENGLQEDIVRGLAQIIKTSDDPSSQLQLEEKIRSRITSGLEKIQSGQNDKNLQVEIRNEGWKIGAEQIDLINKFIAEQEAILKERFGKDKKAKVPPVGIFLIPEESKRFYPGQQLAAHLLGYVNKEGKPVMGLEKQLDNVLKGTDGFLHLEKDRRGVELLNGEKRYQPAVNGNNVRLTLDKNVQFYMESALEKVAAKWNPKSMTAIAVDPMTMEILGLANYPTFNPNRYGEFDIKNFTNHAVASQYEPGSTFKLVTLAGAVQEGKFLPEEKYQSGSIRILDRRLHDHNISGWGRITYLEGLKRSSNVAFVKLGMEALGQEALKGYIEKFGFGAKTGVDIPGEVPGIVNLRVPADFATATYGQGALTVNAMQLTAAYAAIANGGTLMKPYLIKEIYNPLTGEVIDENKPEEIRRVVSPETAKQVTEYLETVVSDKKIGTGKNAAIDGYRIAGKTGTANKVLPGEKTYAEGKWVISFAGYAPADNPRILVTILVDEPDLGGDYHLGGEVAAPAFKQIVSQTLRQWGIAPTTQVKSGDATAQEPGTKVPNLVGRTPEEARAATDAFGVVLETLGSGPKVLAQSPAPGTEIGGAQRMYVVLEEGAELEVPDLSGKSLRDAVEVCSFVKVRCQSIGEGYVASQVVEGSGETRTVTLTLKPYSELLETVETDSKDTKTPAKNEKSTKAAGGKTTETGSKEGAKTSSASAGSTAKKTTTEKEAEESGSSASGLRE</sequence>
<feature type="compositionally biased region" description="Low complexity" evidence="4">
    <location>
        <begin position="765"/>
        <end position="774"/>
    </location>
</feature>
<dbReference type="Gene3D" id="3.90.1310.10">
    <property type="entry name" value="Penicillin-binding protein 2a (Domain 2)"/>
    <property type="match status" value="1"/>
</dbReference>
<dbReference type="RefSeq" id="WP_013917760.1">
    <property type="nucleotide sequence ID" value="NC_015690.1"/>
</dbReference>
<name>F8FDN9_PAEMK</name>
<dbReference type="GO" id="GO:0071555">
    <property type="term" value="P:cell wall organization"/>
    <property type="evidence" value="ECO:0007669"/>
    <property type="project" value="TreeGrafter"/>
</dbReference>
<dbReference type="InterPro" id="IPR001460">
    <property type="entry name" value="PCN-bd_Tpept"/>
</dbReference>
<feature type="compositionally biased region" description="Low complexity" evidence="4">
    <location>
        <begin position="781"/>
        <end position="793"/>
    </location>
</feature>
<dbReference type="HOGENOM" id="CLU_009289_6_1_9"/>
<dbReference type="SUPFAM" id="SSF54184">
    <property type="entry name" value="Penicillin-binding protein 2x (pbp-2x), c-terminal domain"/>
    <property type="match status" value="2"/>
</dbReference>
<dbReference type="GO" id="GO:0005886">
    <property type="term" value="C:plasma membrane"/>
    <property type="evidence" value="ECO:0007669"/>
    <property type="project" value="TreeGrafter"/>
</dbReference>
<evidence type="ECO:0000256" key="3">
    <source>
        <dbReference type="ARBA" id="ARBA00023136"/>
    </source>
</evidence>
<dbReference type="Proteomes" id="UP000006620">
    <property type="component" value="Chromosome"/>
</dbReference>
<dbReference type="Pfam" id="PF03793">
    <property type="entry name" value="PASTA"/>
    <property type="match status" value="1"/>
</dbReference>
<dbReference type="InterPro" id="IPR036138">
    <property type="entry name" value="PBP_dimer_sf"/>
</dbReference>
<dbReference type="Pfam" id="PF03717">
    <property type="entry name" value="PBP_dimer"/>
    <property type="match status" value="1"/>
</dbReference>
<dbReference type="InterPro" id="IPR005311">
    <property type="entry name" value="PBP_dimer"/>
</dbReference>
<gene>
    <name evidence="7" type="ordered locus">KNP414_04071</name>
</gene>
<dbReference type="EMBL" id="CP002869">
    <property type="protein sequence ID" value="AEI42604.1"/>
    <property type="molecule type" value="Genomic_DNA"/>
</dbReference>
<dbReference type="PANTHER" id="PTHR30627:SF1">
    <property type="entry name" value="PEPTIDOGLYCAN D,D-TRANSPEPTIDASE FTSI"/>
    <property type="match status" value="1"/>
</dbReference>
<dbReference type="SUPFAM" id="SSF56519">
    <property type="entry name" value="Penicillin binding protein dimerisation domain"/>
    <property type="match status" value="1"/>
</dbReference>
<feature type="transmembrane region" description="Helical" evidence="5">
    <location>
        <begin position="7"/>
        <end position="29"/>
    </location>
</feature>
<comment type="similarity">
    <text evidence="2">Belongs to the transpeptidase family.</text>
</comment>
<feature type="region of interest" description="Disordered" evidence="4">
    <location>
        <begin position="748"/>
        <end position="812"/>
    </location>
</feature>
<dbReference type="Gene3D" id="3.30.450.330">
    <property type="match status" value="1"/>
</dbReference>
<feature type="compositionally biased region" description="Basic and acidic residues" evidence="4">
    <location>
        <begin position="749"/>
        <end position="764"/>
    </location>
</feature>
<evidence type="ECO:0000313" key="8">
    <source>
        <dbReference type="Proteomes" id="UP000006620"/>
    </source>
</evidence>
<dbReference type="InterPro" id="IPR050515">
    <property type="entry name" value="Beta-lactam/transpept"/>
</dbReference>
<dbReference type="PANTHER" id="PTHR30627">
    <property type="entry name" value="PEPTIDOGLYCAN D,D-TRANSPEPTIDASE"/>
    <property type="match status" value="1"/>
</dbReference>
<feature type="domain" description="PASTA" evidence="6">
    <location>
        <begin position="623"/>
        <end position="681"/>
    </location>
</feature>
<protein>
    <submittedName>
        <fullName evidence="7">Peptidoglycan glycosyltransferase</fullName>
    </submittedName>
</protein>
<evidence type="ECO:0000256" key="5">
    <source>
        <dbReference type="SAM" id="Phobius"/>
    </source>
</evidence>
<dbReference type="SUPFAM" id="SSF56601">
    <property type="entry name" value="beta-lactamase/transpeptidase-like"/>
    <property type="match status" value="1"/>
</dbReference>
<organism evidence="7 8">
    <name type="scientific">Paenibacillus mucilaginosus (strain KNP414)</name>
    <dbReference type="NCBI Taxonomy" id="1036673"/>
    <lineage>
        <taxon>Bacteria</taxon>
        <taxon>Bacillati</taxon>
        <taxon>Bacillota</taxon>
        <taxon>Bacilli</taxon>
        <taxon>Bacillales</taxon>
        <taxon>Paenibacillaceae</taxon>
        <taxon>Paenibacillus</taxon>
    </lineage>
</organism>
<accession>F8FDN9</accession>
<feature type="region of interest" description="Disordered" evidence="4">
    <location>
        <begin position="613"/>
        <end position="633"/>
    </location>
</feature>
<reference evidence="7 8" key="2">
    <citation type="journal article" date="2013" name="Genome Announc.">
        <title>Genome Sequence of Growth-Improving Paenibacillus mucilaginosus Strain KNP414.</title>
        <authorList>
            <person name="Lu J.J."/>
            <person name="Wang J.F."/>
            <person name="Hu X.F."/>
        </authorList>
    </citation>
    <scope>NUCLEOTIDE SEQUENCE [LARGE SCALE GENOMIC DNA]</scope>
    <source>
        <strain evidence="7 8">KNP414</strain>
    </source>
</reference>
<comment type="subcellular location">
    <subcellularLocation>
        <location evidence="1">Membrane</location>
    </subcellularLocation>
</comment>